<comment type="caution">
    <text evidence="2">The sequence shown here is derived from an EMBL/GenBank/DDBJ whole genome shotgun (WGS) entry which is preliminary data.</text>
</comment>
<organism evidence="2 3">
    <name type="scientific">Sporolactobacillus putidus</name>
    <dbReference type="NCBI Taxonomy" id="492735"/>
    <lineage>
        <taxon>Bacteria</taxon>
        <taxon>Bacillati</taxon>
        <taxon>Bacillota</taxon>
        <taxon>Bacilli</taxon>
        <taxon>Bacillales</taxon>
        <taxon>Sporolactobacillaceae</taxon>
        <taxon>Sporolactobacillus</taxon>
    </lineage>
</organism>
<gene>
    <name evidence="2" type="ORF">GCM10007968_15480</name>
</gene>
<dbReference type="PANTHER" id="PTHR30218">
    <property type="entry name" value="POLYPHOSPHATE KINASE"/>
    <property type="match status" value="1"/>
</dbReference>
<evidence type="ECO:0000313" key="2">
    <source>
        <dbReference type="EMBL" id="GGL52303.1"/>
    </source>
</evidence>
<dbReference type="InterPro" id="IPR003414">
    <property type="entry name" value="PP_kinase"/>
</dbReference>
<dbReference type="RefSeq" id="WP_188802520.1">
    <property type="nucleotide sequence ID" value="NZ_BMOK01000005.1"/>
</dbReference>
<protein>
    <recommendedName>
        <fullName evidence="1">Polyphosphate kinase middle domain-containing protein</fullName>
    </recommendedName>
</protein>
<evidence type="ECO:0000313" key="3">
    <source>
        <dbReference type="Proteomes" id="UP000654670"/>
    </source>
</evidence>
<accession>A0A917S3G0</accession>
<dbReference type="GO" id="GO:0009358">
    <property type="term" value="C:polyphosphate kinase complex"/>
    <property type="evidence" value="ECO:0007669"/>
    <property type="project" value="InterPro"/>
</dbReference>
<reference evidence="2" key="2">
    <citation type="submission" date="2020-09" db="EMBL/GenBank/DDBJ databases">
        <authorList>
            <person name="Sun Q."/>
            <person name="Ohkuma M."/>
        </authorList>
    </citation>
    <scope>NUCLEOTIDE SEQUENCE</scope>
    <source>
        <strain evidence="2">JCM 15325</strain>
    </source>
</reference>
<dbReference type="GO" id="GO:0008976">
    <property type="term" value="F:polyphosphate kinase activity"/>
    <property type="evidence" value="ECO:0007669"/>
    <property type="project" value="InterPro"/>
</dbReference>
<proteinExistence type="predicted"/>
<dbReference type="PANTHER" id="PTHR30218:SF0">
    <property type="entry name" value="POLYPHOSPHATE KINASE"/>
    <property type="match status" value="1"/>
</dbReference>
<feature type="domain" description="Polyphosphate kinase middle" evidence="1">
    <location>
        <begin position="118"/>
        <end position="278"/>
    </location>
</feature>
<dbReference type="Gene3D" id="3.30.1840.10">
    <property type="entry name" value="Polyphosphate kinase middle domain"/>
    <property type="match status" value="1"/>
</dbReference>
<dbReference type="Pfam" id="PF02503">
    <property type="entry name" value="PP_kinase"/>
    <property type="match status" value="1"/>
</dbReference>
<dbReference type="EMBL" id="BMOK01000005">
    <property type="protein sequence ID" value="GGL52303.1"/>
    <property type="molecule type" value="Genomic_DNA"/>
</dbReference>
<dbReference type="AlphaFoldDB" id="A0A917S3G0"/>
<keyword evidence="3" id="KW-1185">Reference proteome</keyword>
<dbReference type="SUPFAM" id="SSF143724">
    <property type="entry name" value="PHP14-like"/>
    <property type="match status" value="1"/>
</dbReference>
<dbReference type="InterPro" id="IPR036830">
    <property type="entry name" value="PP_kinase_middle_dom_sf"/>
</dbReference>
<reference evidence="2" key="1">
    <citation type="journal article" date="2014" name="Int. J. Syst. Evol. Microbiol.">
        <title>Complete genome sequence of Corynebacterium casei LMG S-19264T (=DSM 44701T), isolated from a smear-ripened cheese.</title>
        <authorList>
            <consortium name="US DOE Joint Genome Institute (JGI-PGF)"/>
            <person name="Walter F."/>
            <person name="Albersmeier A."/>
            <person name="Kalinowski J."/>
            <person name="Ruckert C."/>
        </authorList>
    </citation>
    <scope>NUCLEOTIDE SEQUENCE</scope>
    <source>
        <strain evidence="2">JCM 15325</strain>
    </source>
</reference>
<name>A0A917S3G0_9BACL</name>
<evidence type="ECO:0000259" key="1">
    <source>
        <dbReference type="Pfam" id="PF02503"/>
    </source>
</evidence>
<sequence>MNPENPAIEKNKVFSRLVLNYRRLQERRKGRGTLSGDMRLISAVAGNLDDFFASGAVFLNEECGLAEDKEIRKEGAFFSLCHQIASERDDFFQKIVRPKLLNEDIIYDFSAFPSRPADRALLNDRFEKIVFPALTPLALDASHPFPKLQNRTLNLAAAMKRDGKKSLVLVQVPALLPRCFLLSEKPPVFVFLEAMIMRLITRLFSGPVTEVSPFRVTREEAAPALADETEQNCRGKVVRLEVQTPVSPFIKLTLMEVLELEERNVFLSGSPIDLSCLTVISDYMDAQYPPLICP</sequence>
<dbReference type="InterPro" id="IPR024953">
    <property type="entry name" value="PP_kinase_middle"/>
</dbReference>
<dbReference type="Proteomes" id="UP000654670">
    <property type="component" value="Unassembled WGS sequence"/>
</dbReference>
<dbReference type="GO" id="GO:0006799">
    <property type="term" value="P:polyphosphate biosynthetic process"/>
    <property type="evidence" value="ECO:0007669"/>
    <property type="project" value="InterPro"/>
</dbReference>